<accession>A0A1A2RX91</accession>
<reference evidence="1 2" key="1">
    <citation type="submission" date="2016-06" db="EMBL/GenBank/DDBJ databases">
        <authorList>
            <person name="Kjaerup R.B."/>
            <person name="Dalgaard T.S."/>
            <person name="Juul-Madsen H.R."/>
        </authorList>
    </citation>
    <scope>NUCLEOTIDE SEQUENCE [LARGE SCALE GENOMIC DNA]</scope>
    <source>
        <strain evidence="1 2">E2464</strain>
    </source>
</reference>
<proteinExistence type="predicted"/>
<comment type="caution">
    <text evidence="1">The sequence shown here is derived from an EMBL/GenBank/DDBJ whole genome shotgun (WGS) entry which is preliminary data.</text>
</comment>
<sequence>MVGIEPVYAAVCERPQMADRPSHRSGGTFCDYMGRPGQCSDTYARSDNHKTSSLLGHSKFECAKHC</sequence>
<gene>
    <name evidence="1" type="ORF">A5685_07715</name>
</gene>
<organism evidence="1 2">
    <name type="scientific">Mycobacterium colombiense</name>
    <dbReference type="NCBI Taxonomy" id="339268"/>
    <lineage>
        <taxon>Bacteria</taxon>
        <taxon>Bacillati</taxon>
        <taxon>Actinomycetota</taxon>
        <taxon>Actinomycetes</taxon>
        <taxon>Mycobacteriales</taxon>
        <taxon>Mycobacteriaceae</taxon>
        <taxon>Mycobacterium</taxon>
        <taxon>Mycobacterium avium complex (MAC)</taxon>
    </lineage>
</organism>
<protein>
    <submittedName>
        <fullName evidence="1">Uncharacterized protein</fullName>
    </submittedName>
</protein>
<dbReference type="AlphaFoldDB" id="A0A1A2RX91"/>
<evidence type="ECO:0000313" key="2">
    <source>
        <dbReference type="Proteomes" id="UP000093861"/>
    </source>
</evidence>
<dbReference type="EMBL" id="LZJS01000125">
    <property type="protein sequence ID" value="OBH56596.1"/>
    <property type="molecule type" value="Genomic_DNA"/>
</dbReference>
<dbReference type="Proteomes" id="UP000093861">
    <property type="component" value="Unassembled WGS sequence"/>
</dbReference>
<name>A0A1A2RX91_9MYCO</name>
<evidence type="ECO:0000313" key="1">
    <source>
        <dbReference type="EMBL" id="OBH56596.1"/>
    </source>
</evidence>